<dbReference type="Gene3D" id="3.40.1190.10">
    <property type="entry name" value="Mur-like, catalytic domain"/>
    <property type="match status" value="1"/>
</dbReference>
<keyword evidence="8 17" id="KW-0436">Ligase</keyword>
<keyword evidence="10 18" id="KW-0547">Nucleotide-binding</keyword>
<dbReference type="GO" id="GO:0004326">
    <property type="term" value="F:tetrahydrofolylpolyglutamate synthase activity"/>
    <property type="evidence" value="ECO:0007669"/>
    <property type="project" value="UniProtKB-EC"/>
</dbReference>
<comment type="caution">
    <text evidence="21">The sequence shown here is derived from an EMBL/GenBank/DDBJ whole genome shotgun (WGS) entry which is preliminary data.</text>
</comment>
<evidence type="ECO:0000313" key="22">
    <source>
        <dbReference type="Proteomes" id="UP000777482"/>
    </source>
</evidence>
<dbReference type="PIRSF" id="PIRSF038895">
    <property type="entry name" value="FPGS"/>
    <property type="match status" value="1"/>
</dbReference>
<feature type="compositionally biased region" description="Low complexity" evidence="20">
    <location>
        <begin position="297"/>
        <end position="313"/>
    </location>
</feature>
<dbReference type="SUPFAM" id="SSF53623">
    <property type="entry name" value="MurD-like peptide ligases, catalytic domain"/>
    <property type="match status" value="1"/>
</dbReference>
<dbReference type="InterPro" id="IPR018109">
    <property type="entry name" value="Folylpolyglutamate_synth_CS"/>
</dbReference>
<proteinExistence type="inferred from homology"/>
<evidence type="ECO:0000256" key="5">
    <source>
        <dbReference type="ARBA" id="ARBA00008276"/>
    </source>
</evidence>
<evidence type="ECO:0000256" key="1">
    <source>
        <dbReference type="ARBA" id="ARBA00004273"/>
    </source>
</evidence>
<dbReference type="NCBIfam" id="TIGR01499">
    <property type="entry name" value="folC"/>
    <property type="match status" value="1"/>
</dbReference>
<evidence type="ECO:0000256" key="20">
    <source>
        <dbReference type="SAM" id="MobiDB-lite"/>
    </source>
</evidence>
<dbReference type="PROSITE" id="PS01012">
    <property type="entry name" value="FOLYLPOLYGLU_SYNT_2"/>
    <property type="match status" value="1"/>
</dbReference>
<evidence type="ECO:0000256" key="10">
    <source>
        <dbReference type="ARBA" id="ARBA00022741"/>
    </source>
</evidence>
<feature type="binding site" evidence="18">
    <location>
        <position position="348"/>
    </location>
    <ligand>
        <name>ATP</name>
        <dbReference type="ChEBI" id="CHEBI:30616"/>
    </ligand>
</feature>
<feature type="binding site" evidence="19">
    <location>
        <position position="199"/>
    </location>
    <ligand>
        <name>Mg(2+)</name>
        <dbReference type="ChEBI" id="CHEBI:18420"/>
        <label>1</label>
    </ligand>
</feature>
<evidence type="ECO:0000256" key="14">
    <source>
        <dbReference type="ARBA" id="ARBA00023128"/>
    </source>
</evidence>
<evidence type="ECO:0000256" key="4">
    <source>
        <dbReference type="ARBA" id="ARBA00005150"/>
    </source>
</evidence>
<comment type="subcellular location">
    <subcellularLocation>
        <location evidence="3">Cytoplasm</location>
    </subcellularLocation>
    <subcellularLocation>
        <location evidence="1">Mitochondrion inner membrane</location>
    </subcellularLocation>
    <subcellularLocation>
        <location evidence="2">Mitochondrion matrix</location>
    </subcellularLocation>
</comment>
<dbReference type="InterPro" id="IPR023600">
    <property type="entry name" value="Folylpolyglutamate_synth_euk"/>
</dbReference>
<dbReference type="SUPFAM" id="SSF53244">
    <property type="entry name" value="MurD-like peptide ligases, peptide-binding domain"/>
    <property type="match status" value="1"/>
</dbReference>
<evidence type="ECO:0000256" key="12">
    <source>
        <dbReference type="ARBA" id="ARBA00022840"/>
    </source>
</evidence>
<evidence type="ECO:0000256" key="17">
    <source>
        <dbReference type="PIRNR" id="PIRNR038895"/>
    </source>
</evidence>
<evidence type="ECO:0000256" key="13">
    <source>
        <dbReference type="ARBA" id="ARBA00022842"/>
    </source>
</evidence>
<dbReference type="EC" id="6.3.2.17" evidence="17"/>
<dbReference type="GO" id="GO:0005759">
    <property type="term" value="C:mitochondrial matrix"/>
    <property type="evidence" value="ECO:0007669"/>
    <property type="project" value="UniProtKB-SubCell"/>
</dbReference>
<gene>
    <name evidence="21" type="primary">MET7</name>
    <name evidence="21" type="ORF">C6P46_002463</name>
</gene>
<evidence type="ECO:0000256" key="15">
    <source>
        <dbReference type="ARBA" id="ARBA00023136"/>
    </source>
</evidence>
<keyword evidence="14" id="KW-0496">Mitochondrion</keyword>
<evidence type="ECO:0000256" key="11">
    <source>
        <dbReference type="ARBA" id="ARBA00022792"/>
    </source>
</evidence>
<evidence type="ECO:0000313" key="21">
    <source>
        <dbReference type="EMBL" id="KAG0663567.1"/>
    </source>
</evidence>
<dbReference type="GO" id="GO:0046872">
    <property type="term" value="F:metal ion binding"/>
    <property type="evidence" value="ECO:0007669"/>
    <property type="project" value="UniProtKB-KW"/>
</dbReference>
<keyword evidence="15" id="KW-0472">Membrane</keyword>
<keyword evidence="9 19" id="KW-0479">Metal-binding</keyword>
<keyword evidence="6" id="KW-0963">Cytoplasm</keyword>
<evidence type="ECO:0000256" key="2">
    <source>
        <dbReference type="ARBA" id="ARBA00004305"/>
    </source>
</evidence>
<evidence type="ECO:0000256" key="9">
    <source>
        <dbReference type="ARBA" id="ARBA00022723"/>
    </source>
</evidence>
<evidence type="ECO:0000256" key="16">
    <source>
        <dbReference type="ARBA" id="ARBA00047493"/>
    </source>
</evidence>
<dbReference type="AlphaFoldDB" id="A0A9P6W639"/>
<comment type="pathway">
    <text evidence="4 17">Cofactor biosynthesis; tetrahydrofolylpolyglutamate biosynthesis.</text>
</comment>
<reference evidence="21 22" key="1">
    <citation type="submission" date="2020-11" db="EMBL/GenBank/DDBJ databases">
        <title>Kefir isolates.</title>
        <authorList>
            <person name="Marcisauskas S."/>
            <person name="Kim Y."/>
            <person name="Blasche S."/>
        </authorList>
    </citation>
    <scope>NUCLEOTIDE SEQUENCE [LARGE SCALE GENOMIC DNA]</scope>
    <source>
        <strain evidence="21 22">KR</strain>
    </source>
</reference>
<comment type="catalytic activity">
    <reaction evidence="16 17">
        <text>(6S)-5,6,7,8-tetrahydrofolyl-(gamma-L-Glu)(n) + L-glutamate + ATP = (6S)-5,6,7,8-tetrahydrofolyl-(gamma-L-Glu)(n+1) + ADP + phosphate + H(+)</text>
        <dbReference type="Rhea" id="RHEA:10580"/>
        <dbReference type="Rhea" id="RHEA-COMP:14738"/>
        <dbReference type="Rhea" id="RHEA-COMP:14740"/>
        <dbReference type="ChEBI" id="CHEBI:15378"/>
        <dbReference type="ChEBI" id="CHEBI:29985"/>
        <dbReference type="ChEBI" id="CHEBI:30616"/>
        <dbReference type="ChEBI" id="CHEBI:43474"/>
        <dbReference type="ChEBI" id="CHEBI:141005"/>
        <dbReference type="ChEBI" id="CHEBI:456216"/>
        <dbReference type="EC" id="6.3.2.17"/>
    </reaction>
</comment>
<evidence type="ECO:0000256" key="6">
    <source>
        <dbReference type="ARBA" id="ARBA00022490"/>
    </source>
</evidence>
<feature type="binding site" evidence="19">
    <location>
        <position position="98"/>
    </location>
    <ligand>
        <name>Mg(2+)</name>
        <dbReference type="ChEBI" id="CHEBI:18420"/>
        <label>1</label>
    </ligand>
</feature>
<name>A0A9P6W639_RHOMI</name>
<evidence type="ECO:0000256" key="8">
    <source>
        <dbReference type="ARBA" id="ARBA00022598"/>
    </source>
</evidence>
<feature type="binding site" evidence="19">
    <location>
        <position position="171"/>
    </location>
    <ligand>
        <name>Mg(2+)</name>
        <dbReference type="ChEBI" id="CHEBI:18420"/>
        <label>1</label>
    </ligand>
</feature>
<dbReference type="Gene3D" id="3.90.190.20">
    <property type="entry name" value="Mur ligase, C-terminal domain"/>
    <property type="match status" value="1"/>
</dbReference>
<keyword evidence="12 18" id="KW-0067">ATP-binding</keyword>
<comment type="function">
    <text evidence="17">Catalyzes conversion of folates to polyglutamate derivatives allowing concentration of folate compounds in the cell and the intracellular retention of these cofactors, which are important substrates for most of the folate-dependent enzymes that are involved in one-carbon transfer reactions involved in purine, pyrimidine and amino acid synthesis.</text>
</comment>
<organism evidence="21 22">
    <name type="scientific">Rhodotorula mucilaginosa</name>
    <name type="common">Yeast</name>
    <name type="synonym">Rhodotorula rubra</name>
    <dbReference type="NCBI Taxonomy" id="5537"/>
    <lineage>
        <taxon>Eukaryota</taxon>
        <taxon>Fungi</taxon>
        <taxon>Dikarya</taxon>
        <taxon>Basidiomycota</taxon>
        <taxon>Pucciniomycotina</taxon>
        <taxon>Microbotryomycetes</taxon>
        <taxon>Sporidiobolales</taxon>
        <taxon>Sporidiobolaceae</taxon>
        <taxon>Rhodotorula</taxon>
    </lineage>
</organism>
<keyword evidence="22" id="KW-1185">Reference proteome</keyword>
<feature type="region of interest" description="Disordered" evidence="20">
    <location>
        <begin position="477"/>
        <end position="500"/>
    </location>
</feature>
<feature type="binding site" evidence="18">
    <location>
        <position position="365"/>
    </location>
    <ligand>
        <name>ATP</name>
        <dbReference type="ChEBI" id="CHEBI:30616"/>
    </ligand>
</feature>
<comment type="similarity">
    <text evidence="5 17">Belongs to the folylpolyglutamate synthase family.</text>
</comment>
<keyword evidence="7 17" id="KW-0554">One-carbon metabolism</keyword>
<dbReference type="PANTHER" id="PTHR11136">
    <property type="entry name" value="FOLYLPOLYGLUTAMATE SYNTHASE-RELATED"/>
    <property type="match status" value="1"/>
</dbReference>
<dbReference type="GO" id="GO:0005743">
    <property type="term" value="C:mitochondrial inner membrane"/>
    <property type="evidence" value="ECO:0007669"/>
    <property type="project" value="UniProtKB-SubCell"/>
</dbReference>
<comment type="cofactor">
    <cofactor evidence="17">
        <name>a monovalent cation</name>
        <dbReference type="ChEBI" id="CHEBI:60242"/>
    </cofactor>
    <text evidence="17">A monovalent cation.</text>
</comment>
<dbReference type="GO" id="GO:0006730">
    <property type="term" value="P:one-carbon metabolic process"/>
    <property type="evidence" value="ECO:0007669"/>
    <property type="project" value="UniProtKB-KW"/>
</dbReference>
<evidence type="ECO:0000256" key="7">
    <source>
        <dbReference type="ARBA" id="ARBA00022563"/>
    </source>
</evidence>
<dbReference type="EMBL" id="PUHQ01000019">
    <property type="protein sequence ID" value="KAG0663567.1"/>
    <property type="molecule type" value="Genomic_DNA"/>
</dbReference>
<feature type="region of interest" description="Disordered" evidence="20">
    <location>
        <begin position="297"/>
        <end position="317"/>
    </location>
</feature>
<protein>
    <recommendedName>
        <fullName evidence="17">Folylpolyglutamate synthase</fullName>
        <ecNumber evidence="17">6.3.2.17</ecNumber>
    </recommendedName>
    <alternativeName>
        <fullName evidence="17">Folylpoly-gamma-glutamate synthetase</fullName>
    </alternativeName>
    <alternativeName>
        <fullName evidence="17">Tetrahydrofolylpolyglutamate synthase</fullName>
    </alternativeName>
</protein>
<dbReference type="GO" id="GO:0005829">
    <property type="term" value="C:cytosol"/>
    <property type="evidence" value="ECO:0007669"/>
    <property type="project" value="TreeGrafter"/>
</dbReference>
<accession>A0A9P6W639</accession>
<dbReference type="InterPro" id="IPR001645">
    <property type="entry name" value="Folylpolyglutamate_synth"/>
</dbReference>
<dbReference type="PANTHER" id="PTHR11136:SF5">
    <property type="entry name" value="FOLYLPOLYGLUTAMATE SYNTHASE, MITOCHONDRIAL"/>
    <property type="match status" value="1"/>
</dbReference>
<dbReference type="Proteomes" id="UP000777482">
    <property type="component" value="Unassembled WGS sequence"/>
</dbReference>
<dbReference type="GO" id="GO:0005524">
    <property type="term" value="F:ATP binding"/>
    <property type="evidence" value="ECO:0007669"/>
    <property type="project" value="UniProtKB-KW"/>
</dbReference>
<sequence length="590" mass="63258">MTGGTSTRSYAQAIDALNGLQSNAAVIDAIRKSGGKGGDVQLKEQLEYMQRIGYSPSDLNRMNVLHITGTKGKGSTSAFVSSLLTTLAPDAKVGLYTSPHMVAVRERIRINGDPIAEDMFARYFWEVWDKLEADQKRADPVTPEKPAYFRYLTIMAMHVFLQERVDATVLEVGVGGTYDSTNIVPQPITTGVTALGIDHIWVLGKTLPEIAHQKGGIYKPGVPALAIKQDEGLDVLEARAKELKASSFTVVPEHPQFKDIKLGLAGIHQRSNASLAVALVRSFLASDRCPPAFSAASSATTNITTASEPSSSAAEKDSLPALPTNLVAPNPLPQPYVAALEQTRWPGRCQLSPDPKDARLKWYLDGAHTVESLKCCGEWFAEEALARQEPAERVLIFNCTSGRSGLSLLGALTSSLSPDASEPPTSKQPFKHVIFCTNTTFASGSSKGGEHARPREVLLELRSLKISCLARLIPPPRVIPRRSRPTPSSPPPSSSSVPCEDLTSNAVDAKDLETLATQRELAAAWEELAATVVTDGTALKANVHVLGSIEEAIDVVRKEAAQENGREVQALVTGSLHLVGGVMAVADLPL</sequence>
<dbReference type="InterPro" id="IPR036615">
    <property type="entry name" value="Mur_ligase_C_dom_sf"/>
</dbReference>
<evidence type="ECO:0000256" key="3">
    <source>
        <dbReference type="ARBA" id="ARBA00004496"/>
    </source>
</evidence>
<evidence type="ECO:0000256" key="19">
    <source>
        <dbReference type="PIRSR" id="PIRSR038895-2"/>
    </source>
</evidence>
<dbReference type="OrthoDB" id="5212574at2759"/>
<evidence type="ECO:0000256" key="18">
    <source>
        <dbReference type="PIRSR" id="PIRSR038895-1"/>
    </source>
</evidence>
<dbReference type="InterPro" id="IPR036565">
    <property type="entry name" value="Mur-like_cat_sf"/>
</dbReference>
<dbReference type="FunFam" id="3.40.1190.10:FF:000009">
    <property type="entry name" value="Folylpolyglutamate synthase"/>
    <property type="match status" value="1"/>
</dbReference>
<keyword evidence="11" id="KW-0999">Mitochondrion inner membrane</keyword>
<keyword evidence="13 19" id="KW-0460">Magnesium</keyword>